<sequence length="67" mass="7744">MSKRDWGIEDPAETYWYNTRTGEVEDGPQSLSVDRVGPFQSREEAANAQEIIAERARQWAEEDARED</sequence>
<accession>A0A6G8FJE5</accession>
<reference evidence="1 2" key="1">
    <citation type="submission" date="2020-03" db="EMBL/GenBank/DDBJ databases">
        <title>Leucobacter sp. nov., isolated from beetles.</title>
        <authorList>
            <person name="Hyun D.-W."/>
            <person name="Bae J.-W."/>
        </authorList>
    </citation>
    <scope>NUCLEOTIDE SEQUENCE [LARGE SCALE GENOMIC DNA]</scope>
    <source>
        <strain evidence="1 2">HDW9B</strain>
    </source>
</reference>
<evidence type="ECO:0000313" key="2">
    <source>
        <dbReference type="Proteomes" id="UP000501387"/>
    </source>
</evidence>
<evidence type="ECO:0000313" key="1">
    <source>
        <dbReference type="EMBL" id="QIM16580.1"/>
    </source>
</evidence>
<dbReference type="GO" id="GO:0004177">
    <property type="term" value="F:aminopeptidase activity"/>
    <property type="evidence" value="ECO:0007669"/>
    <property type="project" value="UniProtKB-KW"/>
</dbReference>
<dbReference type="AlphaFoldDB" id="A0A6G8FJE5"/>
<keyword evidence="1" id="KW-0031">Aminopeptidase</keyword>
<proteinExistence type="predicted"/>
<gene>
    <name evidence="1" type="ORF">G7067_09430</name>
</gene>
<keyword evidence="1" id="KW-0378">Hydrolase</keyword>
<dbReference type="RefSeq" id="WP_166323730.1">
    <property type="nucleotide sequence ID" value="NZ_CP049934.1"/>
</dbReference>
<organism evidence="1 2">
    <name type="scientific">Leucobacter insecticola</name>
    <dbReference type="NCBI Taxonomy" id="2714934"/>
    <lineage>
        <taxon>Bacteria</taxon>
        <taxon>Bacillati</taxon>
        <taxon>Actinomycetota</taxon>
        <taxon>Actinomycetes</taxon>
        <taxon>Micrococcales</taxon>
        <taxon>Microbacteriaceae</taxon>
        <taxon>Leucobacter</taxon>
    </lineage>
</organism>
<dbReference type="EMBL" id="CP049934">
    <property type="protein sequence ID" value="QIM16580.1"/>
    <property type="molecule type" value="Genomic_DNA"/>
</dbReference>
<keyword evidence="1" id="KW-0645">Protease</keyword>
<dbReference type="Proteomes" id="UP000501387">
    <property type="component" value="Chromosome"/>
</dbReference>
<dbReference type="KEGG" id="lins:G7067_09430"/>
<name>A0A6G8FJE5_9MICO</name>
<keyword evidence="2" id="KW-1185">Reference proteome</keyword>
<protein>
    <submittedName>
        <fullName evidence="1">Methionine aminopeptidase</fullName>
    </submittedName>
</protein>